<dbReference type="PROSITE" id="PS50157">
    <property type="entry name" value="ZINC_FINGER_C2H2_2"/>
    <property type="match status" value="2"/>
</dbReference>
<feature type="domain" description="C2H2-type" evidence="3">
    <location>
        <begin position="34"/>
        <end position="63"/>
    </location>
</feature>
<keyword evidence="1" id="KW-0863">Zinc-finger</keyword>
<keyword evidence="5" id="KW-1185">Reference proteome</keyword>
<dbReference type="GO" id="GO:0008270">
    <property type="term" value="F:zinc ion binding"/>
    <property type="evidence" value="ECO:0007669"/>
    <property type="project" value="UniProtKB-KW"/>
</dbReference>
<dbReference type="AlphaFoldDB" id="A0A9W8TKK4"/>
<reference evidence="4" key="1">
    <citation type="submission" date="2022-07" db="EMBL/GenBank/DDBJ databases">
        <title>Genome Sequence of Xylaria arbuscula.</title>
        <authorList>
            <person name="Buettner E."/>
        </authorList>
    </citation>
    <scope>NUCLEOTIDE SEQUENCE</scope>
    <source>
        <strain evidence="4">VT107</strain>
    </source>
</reference>
<evidence type="ECO:0000256" key="2">
    <source>
        <dbReference type="SAM" id="MobiDB-lite"/>
    </source>
</evidence>
<sequence>MTPKQRFRCSDCAAEFSRKDHAKRHKLSHSRPRFVCAYPNCGLFFHRRDVLRRHEAVHRPENAEKRRRPRRGLLPPSRPGLEGRQEEVSPASETHHEVARTPVTLRGDTATESYSDAGEWTEISDDIVDATCTCHVQDGTVCLYCSSELIRLTAGRLPSDSQRAIMFCATHYIQSQLKWFPFIRPASLRTNWLMSGRALILAALGARSIKEYKALSGLLWTEAVSCQANWANSSVSDSKNLVSNFQTKILLLEYLQWSEGNGCPEWVRPMLSEMGQREACELVGMLSDFSAEFRVDDSVEDELCLQEIRWTLWKFYCILTRTTLLGLKLHPPSLFQALGLPGDPKRVLKLAACVGKESKELTESLRSEPRGSKLTLPQALTMLLADQDSHIALADNLSMTDQYIMLHAILYLTDTMVDQPADIEKGQHQDPLGWRVETRERLYLLVRRWRQCFWIPPEVIFKTTSFPEFGIHQTIMLVIYIAVRIGQAAGDHSPHEGYSLRPYSQYAMRCVITMHIDMKHSGIMEVAAKGRWFLDGTTWRTGGLTAAYLMKWLRDRAKLGFEDEEDIEHIQSLEGVMALYSNTGSYEGLSYSPARVTQLERSMKHLWTMILGTESWLGDKTA</sequence>
<evidence type="ECO:0000313" key="4">
    <source>
        <dbReference type="EMBL" id="KAJ3569011.1"/>
    </source>
</evidence>
<gene>
    <name evidence="4" type="ORF">NPX13_g6224</name>
</gene>
<keyword evidence="1" id="KW-0862">Zinc</keyword>
<protein>
    <recommendedName>
        <fullName evidence="3">C2H2-type domain-containing protein</fullName>
    </recommendedName>
</protein>
<dbReference type="EMBL" id="JANPWZ010001077">
    <property type="protein sequence ID" value="KAJ3569011.1"/>
    <property type="molecule type" value="Genomic_DNA"/>
</dbReference>
<dbReference type="Gene3D" id="3.30.160.60">
    <property type="entry name" value="Classic Zinc Finger"/>
    <property type="match status" value="1"/>
</dbReference>
<organism evidence="4 5">
    <name type="scientific">Xylaria arbuscula</name>
    <dbReference type="NCBI Taxonomy" id="114810"/>
    <lineage>
        <taxon>Eukaryota</taxon>
        <taxon>Fungi</taxon>
        <taxon>Dikarya</taxon>
        <taxon>Ascomycota</taxon>
        <taxon>Pezizomycotina</taxon>
        <taxon>Sordariomycetes</taxon>
        <taxon>Xylariomycetidae</taxon>
        <taxon>Xylariales</taxon>
        <taxon>Xylariaceae</taxon>
        <taxon>Xylaria</taxon>
    </lineage>
</organism>
<dbReference type="SUPFAM" id="SSF57667">
    <property type="entry name" value="beta-beta-alpha zinc fingers"/>
    <property type="match status" value="1"/>
</dbReference>
<evidence type="ECO:0000256" key="1">
    <source>
        <dbReference type="PROSITE-ProRule" id="PRU00042"/>
    </source>
</evidence>
<dbReference type="VEuPathDB" id="FungiDB:F4678DRAFT_414288"/>
<accession>A0A9W8TKK4</accession>
<proteinExistence type="predicted"/>
<feature type="compositionally biased region" description="Basic and acidic residues" evidence="2">
    <location>
        <begin position="81"/>
        <end position="99"/>
    </location>
</feature>
<dbReference type="SMART" id="SM00355">
    <property type="entry name" value="ZnF_C2H2"/>
    <property type="match status" value="2"/>
</dbReference>
<comment type="caution">
    <text evidence="4">The sequence shown here is derived from an EMBL/GenBank/DDBJ whole genome shotgun (WGS) entry which is preliminary data.</text>
</comment>
<keyword evidence="1" id="KW-0479">Metal-binding</keyword>
<feature type="region of interest" description="Disordered" evidence="2">
    <location>
        <begin position="59"/>
        <end position="107"/>
    </location>
</feature>
<feature type="domain" description="C2H2-type" evidence="3">
    <location>
        <begin position="7"/>
        <end position="34"/>
    </location>
</feature>
<dbReference type="InterPro" id="IPR036236">
    <property type="entry name" value="Znf_C2H2_sf"/>
</dbReference>
<evidence type="ECO:0000313" key="5">
    <source>
        <dbReference type="Proteomes" id="UP001148614"/>
    </source>
</evidence>
<dbReference type="Proteomes" id="UP001148614">
    <property type="component" value="Unassembled WGS sequence"/>
</dbReference>
<evidence type="ECO:0000259" key="3">
    <source>
        <dbReference type="PROSITE" id="PS50157"/>
    </source>
</evidence>
<dbReference type="InterPro" id="IPR013087">
    <property type="entry name" value="Znf_C2H2_type"/>
</dbReference>
<dbReference type="PROSITE" id="PS00028">
    <property type="entry name" value="ZINC_FINGER_C2H2_1"/>
    <property type="match status" value="2"/>
</dbReference>
<name>A0A9W8TKK4_9PEZI</name>